<proteinExistence type="predicted"/>
<accession>A0A5J4N8J4</accession>
<feature type="non-terminal residue" evidence="2">
    <location>
        <position position="148"/>
    </location>
</feature>
<keyword evidence="1" id="KW-1133">Transmembrane helix</keyword>
<dbReference type="Proteomes" id="UP000324629">
    <property type="component" value="Unassembled WGS sequence"/>
</dbReference>
<evidence type="ECO:0000313" key="2">
    <source>
        <dbReference type="EMBL" id="KAA3671519.1"/>
    </source>
</evidence>
<evidence type="ECO:0000256" key="1">
    <source>
        <dbReference type="SAM" id="Phobius"/>
    </source>
</evidence>
<dbReference type="AlphaFoldDB" id="A0A5J4N8J4"/>
<organism evidence="2 3">
    <name type="scientific">Paragonimus westermani</name>
    <dbReference type="NCBI Taxonomy" id="34504"/>
    <lineage>
        <taxon>Eukaryota</taxon>
        <taxon>Metazoa</taxon>
        <taxon>Spiralia</taxon>
        <taxon>Lophotrochozoa</taxon>
        <taxon>Platyhelminthes</taxon>
        <taxon>Trematoda</taxon>
        <taxon>Digenea</taxon>
        <taxon>Plagiorchiida</taxon>
        <taxon>Troglotremata</taxon>
        <taxon>Troglotrematidae</taxon>
        <taxon>Paragonimus</taxon>
    </lineage>
</organism>
<protein>
    <submittedName>
        <fullName evidence="2">Uncharacterized protein</fullName>
    </submittedName>
</protein>
<evidence type="ECO:0000313" key="3">
    <source>
        <dbReference type="Proteomes" id="UP000324629"/>
    </source>
</evidence>
<keyword evidence="3" id="KW-1185">Reference proteome</keyword>
<reference evidence="2 3" key="1">
    <citation type="journal article" date="2019" name="Gigascience">
        <title>Whole-genome sequence of the oriental lung fluke Paragonimus westermani.</title>
        <authorList>
            <person name="Oey H."/>
            <person name="Zakrzewski M."/>
            <person name="Narain K."/>
            <person name="Devi K.R."/>
            <person name="Agatsuma T."/>
            <person name="Nawaratna S."/>
            <person name="Gobert G.N."/>
            <person name="Jones M.K."/>
            <person name="Ragan M.A."/>
            <person name="McManus D.P."/>
            <person name="Krause L."/>
        </authorList>
    </citation>
    <scope>NUCLEOTIDE SEQUENCE [LARGE SCALE GENOMIC DNA]</scope>
    <source>
        <strain evidence="2 3">IND2009</strain>
    </source>
</reference>
<gene>
    <name evidence="2" type="ORF">DEA37_0005844</name>
</gene>
<dbReference type="EMBL" id="QNGE01006286">
    <property type="protein sequence ID" value="KAA3671519.1"/>
    <property type="molecule type" value="Genomic_DNA"/>
</dbReference>
<name>A0A5J4N8J4_9TREM</name>
<keyword evidence="1" id="KW-0812">Transmembrane</keyword>
<feature type="transmembrane region" description="Helical" evidence="1">
    <location>
        <begin position="18"/>
        <end position="37"/>
    </location>
</feature>
<comment type="caution">
    <text evidence="2">The sequence shown here is derived from an EMBL/GenBank/DDBJ whole genome shotgun (WGS) entry which is preliminary data.</text>
</comment>
<sequence>MTEEIVVDDHQYSSLIGFYFYLCSFITFTFIVEAMSITNALSRLKTKAVTSSEGGSDEVAEVPFTSVPVIEEPRDFDSRYFDISQKFEIVSASTFLLLVVGDIIGSNVSAVFRTHRKYSFLFEYLHLPLWRSGNICCGRSKVTEKCSL</sequence>
<keyword evidence="1" id="KW-0472">Membrane</keyword>